<dbReference type="AlphaFoldDB" id="A0A8X7UAI6"/>
<dbReference type="InterPro" id="IPR035979">
    <property type="entry name" value="RBD_domain_sf"/>
</dbReference>
<dbReference type="PROSITE" id="PS50102">
    <property type="entry name" value="RRM"/>
    <property type="match status" value="1"/>
</dbReference>
<evidence type="ECO:0000259" key="4">
    <source>
        <dbReference type="PROSITE" id="PS50102"/>
    </source>
</evidence>
<dbReference type="GO" id="GO:0003723">
    <property type="term" value="F:RNA binding"/>
    <property type="evidence" value="ECO:0007669"/>
    <property type="project" value="UniProtKB-UniRule"/>
</dbReference>
<accession>A0A8X7UAI6</accession>
<dbReference type="PANTHER" id="PTHR24012">
    <property type="entry name" value="RNA BINDING PROTEIN"/>
    <property type="match status" value="1"/>
</dbReference>
<dbReference type="SUPFAM" id="SSF54928">
    <property type="entry name" value="RNA-binding domain, RBD"/>
    <property type="match status" value="1"/>
</dbReference>
<dbReference type="InterPro" id="IPR000504">
    <property type="entry name" value="RRM_dom"/>
</dbReference>
<evidence type="ECO:0000313" key="6">
    <source>
        <dbReference type="Proteomes" id="UP000886595"/>
    </source>
</evidence>
<gene>
    <name evidence="5" type="ORF">Bca52824_065964</name>
</gene>
<dbReference type="Proteomes" id="UP000886595">
    <property type="component" value="Unassembled WGS sequence"/>
</dbReference>
<keyword evidence="2 3" id="KW-0694">RNA-binding</keyword>
<evidence type="ECO:0000256" key="2">
    <source>
        <dbReference type="ARBA" id="ARBA00022884"/>
    </source>
</evidence>
<evidence type="ECO:0000256" key="3">
    <source>
        <dbReference type="PROSITE-ProRule" id="PRU00176"/>
    </source>
</evidence>
<feature type="domain" description="RRM" evidence="4">
    <location>
        <begin position="132"/>
        <end position="210"/>
    </location>
</feature>
<proteinExistence type="predicted"/>
<protein>
    <recommendedName>
        <fullName evidence="4">RRM domain-containing protein</fullName>
    </recommendedName>
</protein>
<keyword evidence="1" id="KW-0677">Repeat</keyword>
<comment type="caution">
    <text evidence="5">The sequence shown here is derived from an EMBL/GenBank/DDBJ whole genome shotgun (WGS) entry which is preliminary data.</text>
</comment>
<dbReference type="Pfam" id="PF00076">
    <property type="entry name" value="RRM_1"/>
    <property type="match status" value="1"/>
</dbReference>
<dbReference type="OrthoDB" id="439808at2759"/>
<keyword evidence="6" id="KW-1185">Reference proteome</keyword>
<evidence type="ECO:0000313" key="5">
    <source>
        <dbReference type="EMBL" id="KAG2271409.1"/>
    </source>
</evidence>
<dbReference type="EMBL" id="JAAMPC010000013">
    <property type="protein sequence ID" value="KAG2271409.1"/>
    <property type="molecule type" value="Genomic_DNA"/>
</dbReference>
<organism evidence="5 6">
    <name type="scientific">Brassica carinata</name>
    <name type="common">Ethiopian mustard</name>
    <name type="synonym">Abyssinian cabbage</name>
    <dbReference type="NCBI Taxonomy" id="52824"/>
    <lineage>
        <taxon>Eukaryota</taxon>
        <taxon>Viridiplantae</taxon>
        <taxon>Streptophyta</taxon>
        <taxon>Embryophyta</taxon>
        <taxon>Tracheophyta</taxon>
        <taxon>Spermatophyta</taxon>
        <taxon>Magnoliopsida</taxon>
        <taxon>eudicotyledons</taxon>
        <taxon>Gunneridae</taxon>
        <taxon>Pentapetalae</taxon>
        <taxon>rosids</taxon>
        <taxon>malvids</taxon>
        <taxon>Brassicales</taxon>
        <taxon>Brassicaceae</taxon>
        <taxon>Brassiceae</taxon>
        <taxon>Brassica</taxon>
    </lineage>
</organism>
<sequence>MSLRDSRRDDLRSRRRELHLWSCRWKKKNGLNLFVSLNTRCRVSRCRVSSSRCQESRYNYQRACELRNLLPPFLQLQRRRSEAWRSLRPSSRKNPVSITTRRRTDRQVKRVLFVFVEIRSPGDLLAMATLAFTILVMNLEESINHKALYDTFSTFGSILRFKMATNNDNGRSKDFGFVQYDNEESALKAISYLSECFLTMRRIVGPFLQKDSPYDKGFFTDISSKISPSHWLAKSSRRFLESLDRRRTV</sequence>
<dbReference type="SMART" id="SM00360">
    <property type="entry name" value="RRM"/>
    <property type="match status" value="1"/>
</dbReference>
<dbReference type="InterPro" id="IPR012677">
    <property type="entry name" value="Nucleotide-bd_a/b_plait_sf"/>
</dbReference>
<reference evidence="5 6" key="1">
    <citation type="submission" date="2020-02" db="EMBL/GenBank/DDBJ databases">
        <authorList>
            <person name="Ma Q."/>
            <person name="Huang Y."/>
            <person name="Song X."/>
            <person name="Pei D."/>
        </authorList>
    </citation>
    <scope>NUCLEOTIDE SEQUENCE [LARGE SCALE GENOMIC DNA]</scope>
    <source>
        <strain evidence="5">Sxm20200214</strain>
        <tissue evidence="5">Leaf</tissue>
    </source>
</reference>
<name>A0A8X7UAI6_BRACI</name>
<dbReference type="Gene3D" id="3.30.70.330">
    <property type="match status" value="1"/>
</dbReference>
<evidence type="ECO:0000256" key="1">
    <source>
        <dbReference type="ARBA" id="ARBA00022737"/>
    </source>
</evidence>